<sequence length="373" mass="41554">MAPSIPEPDQTTYDEARNGAAAYLQSRLSAKDNDVNENFMIPFIDLTPSFSKSPADRQRVASQIRKACTTSGFFYITNHGVPKSACDGILHQAERFVTQLPLEKKEALHLKNNKFGLGWEPSEYTSIAGDKEEKEVFNFAYEAELDPTGGDGKYKNLDGSTGKSNMWPSLEDLPGFYDGVKEYYGSVLNLARHLFRLFALSLDLPEDYFDSMTTHPGGIARLLYYPPPKHPISPNTVSTSDEKIGLGAHSDYECFTLLLTSTTPGLEILKPSGQWHIASYIPGALIVNVADFLMRWTNGLYKSTVHRVVNRSAAPRYSVPFFFSVNYDTVIETLPTCLKDGEESKWRPIRAGEAQCYDGVWGRVPTGHQRVAA</sequence>
<dbReference type="GeneID" id="19401192"/>
<dbReference type="eggNOG" id="KOG0143">
    <property type="taxonomic scope" value="Eukaryota"/>
</dbReference>
<dbReference type="Proteomes" id="UP000016935">
    <property type="component" value="Unassembled WGS sequence"/>
</dbReference>
<dbReference type="InterPro" id="IPR027443">
    <property type="entry name" value="IPNS-like_sf"/>
</dbReference>
<dbReference type="PRINTS" id="PR00682">
    <property type="entry name" value="IPNSYNTHASE"/>
</dbReference>
<dbReference type="Gene3D" id="2.60.120.330">
    <property type="entry name" value="B-lactam Antibiotic, Isopenicillin N Synthase, Chain"/>
    <property type="match status" value="1"/>
</dbReference>
<evidence type="ECO:0000313" key="4">
    <source>
        <dbReference type="EMBL" id="EOA84046.1"/>
    </source>
</evidence>
<gene>
    <name evidence="4" type="ORF">SETTUDRAFT_172593</name>
</gene>
<evidence type="ECO:0000256" key="2">
    <source>
        <dbReference type="RuleBase" id="RU003682"/>
    </source>
</evidence>
<organism evidence="4 5">
    <name type="scientific">Exserohilum turcicum (strain 28A)</name>
    <name type="common">Northern leaf blight fungus</name>
    <name type="synonym">Setosphaeria turcica</name>
    <dbReference type="NCBI Taxonomy" id="671987"/>
    <lineage>
        <taxon>Eukaryota</taxon>
        <taxon>Fungi</taxon>
        <taxon>Dikarya</taxon>
        <taxon>Ascomycota</taxon>
        <taxon>Pezizomycotina</taxon>
        <taxon>Dothideomycetes</taxon>
        <taxon>Pleosporomycetidae</taxon>
        <taxon>Pleosporales</taxon>
        <taxon>Pleosporineae</taxon>
        <taxon>Pleosporaceae</taxon>
        <taxon>Exserohilum</taxon>
    </lineage>
</organism>
<dbReference type="Pfam" id="PF14226">
    <property type="entry name" value="DIOX_N"/>
    <property type="match status" value="1"/>
</dbReference>
<protein>
    <recommendedName>
        <fullName evidence="3">Fe2OG dioxygenase domain-containing protein</fullName>
    </recommendedName>
</protein>
<keyword evidence="2" id="KW-0408">Iron</keyword>
<keyword evidence="2" id="KW-0560">Oxidoreductase</keyword>
<dbReference type="InterPro" id="IPR026992">
    <property type="entry name" value="DIOX_N"/>
</dbReference>
<proteinExistence type="inferred from homology"/>
<dbReference type="PANTHER" id="PTHR47990">
    <property type="entry name" value="2-OXOGLUTARATE (2OG) AND FE(II)-DEPENDENT OXYGENASE SUPERFAMILY PROTEIN-RELATED"/>
    <property type="match status" value="1"/>
</dbReference>
<reference evidence="4 5" key="1">
    <citation type="journal article" date="2012" name="PLoS Pathog.">
        <title>Diverse lifestyles and strategies of plant pathogenesis encoded in the genomes of eighteen Dothideomycetes fungi.</title>
        <authorList>
            <person name="Ohm R.A."/>
            <person name="Feau N."/>
            <person name="Henrissat B."/>
            <person name="Schoch C.L."/>
            <person name="Horwitz B.A."/>
            <person name="Barry K.W."/>
            <person name="Condon B.J."/>
            <person name="Copeland A.C."/>
            <person name="Dhillon B."/>
            <person name="Glaser F."/>
            <person name="Hesse C.N."/>
            <person name="Kosti I."/>
            <person name="LaButti K."/>
            <person name="Lindquist E.A."/>
            <person name="Lucas S."/>
            <person name="Salamov A.A."/>
            <person name="Bradshaw R.E."/>
            <person name="Ciuffetti L."/>
            <person name="Hamelin R.C."/>
            <person name="Kema G.H.J."/>
            <person name="Lawrence C."/>
            <person name="Scott J.A."/>
            <person name="Spatafora J.W."/>
            <person name="Turgeon B.G."/>
            <person name="de Wit P.J.G.M."/>
            <person name="Zhong S."/>
            <person name="Goodwin S.B."/>
            <person name="Grigoriev I.V."/>
        </authorList>
    </citation>
    <scope>NUCLEOTIDE SEQUENCE [LARGE SCALE GENOMIC DNA]</scope>
    <source>
        <strain evidence="5">28A</strain>
    </source>
</reference>
<dbReference type="Pfam" id="PF03171">
    <property type="entry name" value="2OG-FeII_Oxy"/>
    <property type="match status" value="1"/>
</dbReference>
<dbReference type="InterPro" id="IPR050231">
    <property type="entry name" value="Iron_ascorbate_oxido_reductase"/>
</dbReference>
<dbReference type="OrthoDB" id="288590at2759"/>
<evidence type="ECO:0000259" key="3">
    <source>
        <dbReference type="PROSITE" id="PS51471"/>
    </source>
</evidence>
<name>R0IGA0_EXST2</name>
<accession>R0IGA0</accession>
<dbReference type="AlphaFoldDB" id="R0IGA0"/>
<dbReference type="GO" id="GO:0044283">
    <property type="term" value="P:small molecule biosynthetic process"/>
    <property type="evidence" value="ECO:0007669"/>
    <property type="project" value="UniProtKB-ARBA"/>
</dbReference>
<dbReference type="EMBL" id="KB908814">
    <property type="protein sequence ID" value="EOA84046.1"/>
    <property type="molecule type" value="Genomic_DNA"/>
</dbReference>
<dbReference type="GO" id="GO:0046872">
    <property type="term" value="F:metal ion binding"/>
    <property type="evidence" value="ECO:0007669"/>
    <property type="project" value="UniProtKB-KW"/>
</dbReference>
<dbReference type="RefSeq" id="XP_008028462.1">
    <property type="nucleotide sequence ID" value="XM_008030271.1"/>
</dbReference>
<dbReference type="HOGENOM" id="CLU_010119_6_3_1"/>
<reference evidence="4 5" key="2">
    <citation type="journal article" date="2013" name="PLoS Genet.">
        <title>Comparative genome structure, secondary metabolite, and effector coding capacity across Cochliobolus pathogens.</title>
        <authorList>
            <person name="Condon B.J."/>
            <person name="Leng Y."/>
            <person name="Wu D."/>
            <person name="Bushley K.E."/>
            <person name="Ohm R.A."/>
            <person name="Otillar R."/>
            <person name="Martin J."/>
            <person name="Schackwitz W."/>
            <person name="Grimwood J."/>
            <person name="MohdZainudin N."/>
            <person name="Xue C."/>
            <person name="Wang R."/>
            <person name="Manning V.A."/>
            <person name="Dhillon B."/>
            <person name="Tu Z.J."/>
            <person name="Steffenson B.J."/>
            <person name="Salamov A."/>
            <person name="Sun H."/>
            <person name="Lowry S."/>
            <person name="LaButti K."/>
            <person name="Han J."/>
            <person name="Copeland A."/>
            <person name="Lindquist E."/>
            <person name="Barry K."/>
            <person name="Schmutz J."/>
            <person name="Baker S.E."/>
            <person name="Ciuffetti L.M."/>
            <person name="Grigoriev I.V."/>
            <person name="Zhong S."/>
            <person name="Turgeon B.G."/>
        </authorList>
    </citation>
    <scope>NUCLEOTIDE SEQUENCE [LARGE SCALE GENOMIC DNA]</scope>
    <source>
        <strain evidence="5">28A</strain>
    </source>
</reference>
<dbReference type="SUPFAM" id="SSF51197">
    <property type="entry name" value="Clavaminate synthase-like"/>
    <property type="match status" value="1"/>
</dbReference>
<comment type="similarity">
    <text evidence="1 2">Belongs to the iron/ascorbate-dependent oxidoreductase family.</text>
</comment>
<evidence type="ECO:0000256" key="1">
    <source>
        <dbReference type="ARBA" id="ARBA00008056"/>
    </source>
</evidence>
<evidence type="ECO:0000313" key="5">
    <source>
        <dbReference type="Proteomes" id="UP000016935"/>
    </source>
</evidence>
<dbReference type="GO" id="GO:0016491">
    <property type="term" value="F:oxidoreductase activity"/>
    <property type="evidence" value="ECO:0007669"/>
    <property type="project" value="UniProtKB-KW"/>
</dbReference>
<keyword evidence="2" id="KW-0479">Metal-binding</keyword>
<dbReference type="STRING" id="671987.R0IGA0"/>
<dbReference type="PROSITE" id="PS51471">
    <property type="entry name" value="FE2OG_OXY"/>
    <property type="match status" value="1"/>
</dbReference>
<feature type="domain" description="Fe2OG dioxygenase" evidence="3">
    <location>
        <begin position="208"/>
        <end position="325"/>
    </location>
</feature>
<dbReference type="InterPro" id="IPR005123">
    <property type="entry name" value="Oxoglu/Fe-dep_dioxygenase_dom"/>
</dbReference>
<dbReference type="InterPro" id="IPR044861">
    <property type="entry name" value="IPNS-like_FE2OG_OXY"/>
</dbReference>
<keyword evidence="5" id="KW-1185">Reference proteome</keyword>